<keyword evidence="3" id="KW-1003">Cell membrane</keyword>
<name>A0A7X1ZBJ2_9LACT</name>
<dbReference type="Proteomes" id="UP000439550">
    <property type="component" value="Unassembled WGS sequence"/>
</dbReference>
<dbReference type="AlphaFoldDB" id="A0A7X1ZBJ2"/>
<feature type="compositionally biased region" description="Basic and acidic residues" evidence="7">
    <location>
        <begin position="526"/>
        <end position="543"/>
    </location>
</feature>
<evidence type="ECO:0000256" key="1">
    <source>
        <dbReference type="ARBA" id="ARBA00004651"/>
    </source>
</evidence>
<reference evidence="8 9" key="1">
    <citation type="submission" date="2019-10" db="EMBL/GenBank/DDBJ databases">
        <authorList>
            <person name="Dong K."/>
        </authorList>
    </citation>
    <scope>NUCLEOTIDE SEQUENCE [LARGE SCALE GENOMIC DNA]</scope>
    <source>
        <strain evidence="8 9">DSM 28960</strain>
    </source>
</reference>
<dbReference type="InterPro" id="IPR027417">
    <property type="entry name" value="P-loop_NTPase"/>
</dbReference>
<keyword evidence="9" id="KW-1185">Reference proteome</keyword>
<dbReference type="GO" id="GO:0005886">
    <property type="term" value="C:plasma membrane"/>
    <property type="evidence" value="ECO:0007669"/>
    <property type="project" value="UniProtKB-SubCell"/>
</dbReference>
<comment type="caution">
    <text evidence="8">The sequence shown here is derived from an EMBL/GenBank/DDBJ whole genome shotgun (WGS) entry which is preliminary data.</text>
</comment>
<proteinExistence type="inferred from homology"/>
<evidence type="ECO:0000256" key="4">
    <source>
        <dbReference type="ARBA" id="ARBA00022692"/>
    </source>
</evidence>
<dbReference type="Pfam" id="PF02534">
    <property type="entry name" value="T4SS-DNA_transf"/>
    <property type="match status" value="1"/>
</dbReference>
<protein>
    <submittedName>
        <fullName evidence="8">TraM recognition domain-containing protein</fullName>
    </submittedName>
</protein>
<feature type="compositionally biased region" description="Basic and acidic residues" evidence="7">
    <location>
        <begin position="506"/>
        <end position="519"/>
    </location>
</feature>
<keyword evidence="6" id="KW-0472">Membrane</keyword>
<dbReference type="InterPro" id="IPR003688">
    <property type="entry name" value="TraG/VirD4"/>
</dbReference>
<dbReference type="NCBIfam" id="NF045973">
    <property type="entry name" value="conju_CD1115"/>
    <property type="match status" value="1"/>
</dbReference>
<dbReference type="PANTHER" id="PTHR37937:SF1">
    <property type="entry name" value="CONJUGATIVE TRANSFER: DNA TRANSPORT"/>
    <property type="match status" value="1"/>
</dbReference>
<evidence type="ECO:0000256" key="2">
    <source>
        <dbReference type="ARBA" id="ARBA00008806"/>
    </source>
</evidence>
<accession>A0A7X1ZBJ2</accession>
<dbReference type="OrthoDB" id="9766496at2"/>
<sequence length="543" mass="61028">MNGTILGVLDNKIIYQDNTIKPNRNVMVIGGSGSYKTQSVVITNLFNETKNSIVVTDPKGELYEKTAGIKLAQGYEVHVVNFANMAHSDRYNPFDYIERDIQAESVATKIVQSENAEGKKDVWFSTQRQLLKALILFVMKERSPEQRNLAGVINVLQTFDSEPINKDENSDLDNLFLALKITHPARIAYELGFKKAKGEMKASIISSLLATISKFTDEEVSNFTSISDFHLQDIGRKKIVLYVIIPVMDNTYESFINLFFSQMFDELYKLASSNGAKLPQEVDFILDEFVNLGKFPKYEEFLATCRGYGIGVTTICQTLTQLQSLYGKEKAESILGNHAVKICLNASNEATAKYFSELLGKSTVKVETGSESTSHSKETSTSKSDSYSYTSRQLMTPDEIIRMPDTQSLLIFTNQKPIKATKAFQFKLFPDADSKVKLEQNKYVGITSKSQLEKYNDLSVKWEEKLKSLKNITVTEEEEKDLQDNIDSDLEAMNNENSGVDNSTTETDKIAETEAKEAQVEAEAETEAKEVQAEEKNFDQVVL</sequence>
<dbReference type="InterPro" id="IPR051539">
    <property type="entry name" value="T4SS-coupling_protein"/>
</dbReference>
<evidence type="ECO:0000313" key="8">
    <source>
        <dbReference type="EMBL" id="MQW40351.1"/>
    </source>
</evidence>
<feature type="region of interest" description="Disordered" evidence="7">
    <location>
        <begin position="367"/>
        <end position="389"/>
    </location>
</feature>
<feature type="compositionally biased region" description="Polar residues" evidence="7">
    <location>
        <begin position="494"/>
        <end position="505"/>
    </location>
</feature>
<dbReference type="PANTHER" id="PTHR37937">
    <property type="entry name" value="CONJUGATIVE TRANSFER: DNA TRANSPORT"/>
    <property type="match status" value="1"/>
</dbReference>
<evidence type="ECO:0000313" key="9">
    <source>
        <dbReference type="Proteomes" id="UP000439550"/>
    </source>
</evidence>
<keyword evidence="5" id="KW-1133">Transmembrane helix</keyword>
<feature type="region of interest" description="Disordered" evidence="7">
    <location>
        <begin position="492"/>
        <end position="543"/>
    </location>
</feature>
<comment type="subcellular location">
    <subcellularLocation>
        <location evidence="1">Cell membrane</location>
        <topology evidence="1">Multi-pass membrane protein</topology>
    </subcellularLocation>
</comment>
<dbReference type="EMBL" id="WITJ01000017">
    <property type="protein sequence ID" value="MQW40351.1"/>
    <property type="molecule type" value="Genomic_DNA"/>
</dbReference>
<evidence type="ECO:0000256" key="7">
    <source>
        <dbReference type="SAM" id="MobiDB-lite"/>
    </source>
</evidence>
<gene>
    <name evidence="8" type="ORF">GHI93_10505</name>
</gene>
<evidence type="ECO:0000256" key="3">
    <source>
        <dbReference type="ARBA" id="ARBA00022475"/>
    </source>
</evidence>
<organism evidence="8 9">
    <name type="scientific">Lactococcus hircilactis</name>
    <dbReference type="NCBI Taxonomy" id="1494462"/>
    <lineage>
        <taxon>Bacteria</taxon>
        <taxon>Bacillati</taxon>
        <taxon>Bacillota</taxon>
        <taxon>Bacilli</taxon>
        <taxon>Lactobacillales</taxon>
        <taxon>Streptococcaceae</taxon>
        <taxon>Lactococcus</taxon>
    </lineage>
</organism>
<evidence type="ECO:0000256" key="5">
    <source>
        <dbReference type="ARBA" id="ARBA00022989"/>
    </source>
</evidence>
<dbReference type="Gene3D" id="3.40.50.300">
    <property type="entry name" value="P-loop containing nucleotide triphosphate hydrolases"/>
    <property type="match status" value="1"/>
</dbReference>
<evidence type="ECO:0000256" key="6">
    <source>
        <dbReference type="ARBA" id="ARBA00023136"/>
    </source>
</evidence>
<keyword evidence="4" id="KW-0812">Transmembrane</keyword>
<dbReference type="SUPFAM" id="SSF52540">
    <property type="entry name" value="P-loop containing nucleoside triphosphate hydrolases"/>
    <property type="match status" value="1"/>
</dbReference>
<comment type="similarity">
    <text evidence="2">Belongs to the VirD4/TraG family.</text>
</comment>
<dbReference type="CDD" id="cd01127">
    <property type="entry name" value="TrwB_TraG_TraD_VirD4"/>
    <property type="match status" value="1"/>
</dbReference>